<dbReference type="InterPro" id="IPR029030">
    <property type="entry name" value="Caspase-like_dom_sf"/>
</dbReference>
<dbReference type="GO" id="GO:0008234">
    <property type="term" value="F:cysteine-type peptidase activity"/>
    <property type="evidence" value="ECO:0007669"/>
    <property type="project" value="InterPro"/>
</dbReference>
<dbReference type="SUPFAM" id="SSF52129">
    <property type="entry name" value="Caspase-like"/>
    <property type="match status" value="1"/>
</dbReference>
<reference evidence="4" key="1">
    <citation type="submission" date="2021-05" db="EMBL/GenBank/DDBJ databases">
        <title>Energy efficiency and biological interactions define the core microbiome of deep oligotrophic groundwater.</title>
        <authorList>
            <person name="Mehrshad M."/>
            <person name="Lopez-Fernandez M."/>
            <person name="Bell E."/>
            <person name="Bernier-Latmani R."/>
            <person name="Bertilsson S."/>
            <person name="Dopson M."/>
        </authorList>
    </citation>
    <scope>NUCLEOTIDE SEQUENCE</scope>
    <source>
        <strain evidence="4">Modern_marine.mb.64</strain>
    </source>
</reference>
<accession>A0A948RUH6</accession>
<evidence type="ECO:0000313" key="5">
    <source>
        <dbReference type="Proteomes" id="UP000777784"/>
    </source>
</evidence>
<dbReference type="InterPro" id="IPR029031">
    <property type="entry name" value="Gingipain_N_sf"/>
</dbReference>
<feature type="chain" id="PRO_5036845233" description="Gingipain domain-containing protein" evidence="2">
    <location>
        <begin position="21"/>
        <end position="964"/>
    </location>
</feature>
<dbReference type="EMBL" id="JAHJDP010000050">
    <property type="protein sequence ID" value="MBU2691248.1"/>
    <property type="molecule type" value="Genomic_DNA"/>
</dbReference>
<keyword evidence="1 2" id="KW-0732">Signal</keyword>
<dbReference type="Gene3D" id="3.40.50.10390">
    <property type="entry name" value="Gingipain r, domain 1"/>
    <property type="match status" value="1"/>
</dbReference>
<dbReference type="GO" id="GO:0006508">
    <property type="term" value="P:proteolysis"/>
    <property type="evidence" value="ECO:0007669"/>
    <property type="project" value="InterPro"/>
</dbReference>
<organism evidence="4 5">
    <name type="scientific">Eiseniibacteriota bacterium</name>
    <dbReference type="NCBI Taxonomy" id="2212470"/>
    <lineage>
        <taxon>Bacteria</taxon>
        <taxon>Candidatus Eiseniibacteriota</taxon>
    </lineage>
</organism>
<dbReference type="Proteomes" id="UP000777784">
    <property type="component" value="Unassembled WGS sequence"/>
</dbReference>
<evidence type="ECO:0000256" key="1">
    <source>
        <dbReference type="ARBA" id="ARBA00022729"/>
    </source>
</evidence>
<dbReference type="Pfam" id="PF01364">
    <property type="entry name" value="Peptidase_C25"/>
    <property type="match status" value="1"/>
</dbReference>
<feature type="domain" description="Gingipain" evidence="3">
    <location>
        <begin position="475"/>
        <end position="853"/>
    </location>
</feature>
<sequence length="964" mass="105080">MRSLLFGNLLMLLTSAGVMAACETSTSNTAAVIEPYQFALGPGRGAFVVSAEDQEYFVSQCFEIDGDSQNDCGVNEWVDILSQGHGLLQTITHGDSDGLAVEAYSDEQDRDTAWDILEDSGFPMDQLYKAQSSNGWHISMKPWAIGSRFVSAKTLVYNGCCYSHTYHDQAWPGARCILGYSGSCPTSEFVTDITAFWPRMAGDDPDYRSVEGALAGLDIDKAGNDDHTLSPFVLSTSPVQDAQIPSGGKDFEIVLDTETNQVVDPLRAEGPFALEDVHWDGKHKIKGKIIPNGDGAGQIIVDASVVASNNHDELLLNGGVDFELRVRHDEDPAAEIHGFSVRQDRAEWKVSSLFKTAVFRVEEAADAMGPWSVVRDGILPAIGRMSVPLAVSSGQLYRLVEIEIGGDLRVHGTASIYTPEFIPAATPHTIAGLRQKIVELNALRAGTSYGGVMTGGNSRLVIYAYPALVEAVQYAIADFWGNWWGVDVEVISTGTFPSEPEAFRQALKSDIAGYDNGDTRFLLVGDGNDHRQFTGPEYPLLWLPENGWEAIRQGYLGSGYEDQSAHDLIPTWYTPDILPRDESMAWVTPYRMGDMIYMDTDTDSLGLPDVIVGRLPFTTEDEIYSYGYKLQDYHGGWYGVGNVSFLVGDRDHNGVSGQTARAIADAVEQIVPGGISISHLYESDVPNDAERNTAAADLWNSASPGVVYLLSSVSNRSWPGNFYDQTNLANPWDMAMIHPYGTHAAVVVAASCNSGDFARTEDSDFGTPIGHKFLAEADKGAVIWIGPTAGTWQTGNDPLARYLAEELFNHDGRPVGDAFLAAVRRVMIDYADQSEILATVSSYVFLGDPMVPLNMTNVPVAVEDSPTPLRLFFSQNAPNPLHPGQASVFSLSLPLRSEVELNVYDVSGRRVVDLVPKSLWESGRYRITWDGSTKAGYPAATGVYNAVLSVDDRKAFAKKVVIVR</sequence>
<evidence type="ECO:0000259" key="3">
    <source>
        <dbReference type="Pfam" id="PF01364"/>
    </source>
</evidence>
<protein>
    <recommendedName>
        <fullName evidence="3">Gingipain domain-containing protein</fullName>
    </recommendedName>
</protein>
<proteinExistence type="predicted"/>
<evidence type="ECO:0000256" key="2">
    <source>
        <dbReference type="SAM" id="SignalP"/>
    </source>
</evidence>
<evidence type="ECO:0000313" key="4">
    <source>
        <dbReference type="EMBL" id="MBU2691248.1"/>
    </source>
</evidence>
<dbReference type="Gene3D" id="3.40.50.1460">
    <property type="match status" value="1"/>
</dbReference>
<dbReference type="AlphaFoldDB" id="A0A948RUH6"/>
<name>A0A948RUH6_UNCEI</name>
<dbReference type="Gene3D" id="2.60.40.4070">
    <property type="match status" value="1"/>
</dbReference>
<dbReference type="InterPro" id="IPR001769">
    <property type="entry name" value="Gingipain"/>
</dbReference>
<comment type="caution">
    <text evidence="4">The sequence shown here is derived from an EMBL/GenBank/DDBJ whole genome shotgun (WGS) entry which is preliminary data.</text>
</comment>
<dbReference type="PROSITE" id="PS51257">
    <property type="entry name" value="PROKAR_LIPOPROTEIN"/>
    <property type="match status" value="1"/>
</dbReference>
<gene>
    <name evidence="4" type="ORF">KJ970_09985</name>
</gene>
<feature type="signal peptide" evidence="2">
    <location>
        <begin position="1"/>
        <end position="20"/>
    </location>
</feature>